<dbReference type="PANTHER" id="PTHR36175">
    <property type="entry name" value="CYANOPHYCINASE"/>
    <property type="match status" value="1"/>
</dbReference>
<dbReference type="InterPro" id="IPR011811">
    <property type="entry name" value="Peptidase_S51_cyanophycinase"/>
</dbReference>
<evidence type="ECO:0000313" key="11">
    <source>
        <dbReference type="Proteomes" id="UP000326169"/>
    </source>
</evidence>
<proteinExistence type="inferred from homology"/>
<evidence type="ECO:0000256" key="8">
    <source>
        <dbReference type="ARBA" id="ARBA00022825"/>
    </source>
</evidence>
<protein>
    <recommendedName>
        <fullName evidence="5 9">Cyanophycinase</fullName>
        <ecNumber evidence="4 9">3.4.15.6</ecNumber>
    </recommendedName>
</protein>
<evidence type="ECO:0000256" key="5">
    <source>
        <dbReference type="ARBA" id="ARBA00015719"/>
    </source>
</evidence>
<evidence type="ECO:0000313" key="10">
    <source>
        <dbReference type="EMBL" id="GCE94391.1"/>
    </source>
</evidence>
<reference evidence="10 11" key="1">
    <citation type="journal article" date="2019" name="J Genomics">
        <title>The Draft Genome of a Hydrogen-producing Cyanobacterium, Arthrospira platensis NIES-46.</title>
        <authorList>
            <person name="Suzuki S."/>
            <person name="Yamaguchi H."/>
            <person name="Kawachi M."/>
        </authorList>
    </citation>
    <scope>NUCLEOTIDE SEQUENCE [LARGE SCALE GENOMIC DNA]</scope>
    <source>
        <strain evidence="10 11">NIES-46</strain>
    </source>
</reference>
<dbReference type="PIRSF" id="PIRSF032067">
    <property type="entry name" value="Cyanophycinase"/>
    <property type="match status" value="1"/>
</dbReference>
<evidence type="ECO:0000256" key="2">
    <source>
        <dbReference type="ARBA" id="ARBA00002039"/>
    </source>
</evidence>
<evidence type="ECO:0000256" key="3">
    <source>
        <dbReference type="ARBA" id="ARBA00006534"/>
    </source>
</evidence>
<comment type="caution">
    <text evidence="10">The sequence shown here is derived from an EMBL/GenBank/DDBJ whole genome shotgun (WGS) entry which is preliminary data.</text>
</comment>
<organism evidence="10 11">
    <name type="scientific">Limnospira platensis NIES-46</name>
    <dbReference type="NCBI Taxonomy" id="1236695"/>
    <lineage>
        <taxon>Bacteria</taxon>
        <taxon>Bacillati</taxon>
        <taxon>Cyanobacteriota</taxon>
        <taxon>Cyanophyceae</taxon>
        <taxon>Oscillatoriophycideae</taxon>
        <taxon>Oscillatoriales</taxon>
        <taxon>Sirenicapillariaceae</taxon>
        <taxon>Limnospira</taxon>
    </lineage>
</organism>
<dbReference type="SUPFAM" id="SSF52317">
    <property type="entry name" value="Class I glutamine amidotransferase-like"/>
    <property type="match status" value="1"/>
</dbReference>
<evidence type="ECO:0000256" key="6">
    <source>
        <dbReference type="ARBA" id="ARBA00022670"/>
    </source>
</evidence>
<evidence type="ECO:0000256" key="9">
    <source>
        <dbReference type="PIRNR" id="PIRNR032067"/>
    </source>
</evidence>
<dbReference type="NCBIfam" id="TIGR02069">
    <property type="entry name" value="cyanophycinase"/>
    <property type="match status" value="1"/>
</dbReference>
<dbReference type="PANTHER" id="PTHR36175:SF1">
    <property type="entry name" value="CYANOPHYCINASE"/>
    <property type="match status" value="1"/>
</dbReference>
<keyword evidence="11" id="KW-1185">Reference proteome</keyword>
<dbReference type="GeneID" id="301683291"/>
<keyword evidence="6 9" id="KW-0645">Protease</keyword>
<comment type="similarity">
    <text evidence="3 9">Belongs to the peptidase S51 family.</text>
</comment>
<evidence type="ECO:0000256" key="4">
    <source>
        <dbReference type="ARBA" id="ARBA00013115"/>
    </source>
</evidence>
<accession>A0A5M3T911</accession>
<comment type="catalytic activity">
    <reaction evidence="1 9">
        <text>[L-4-(L-arginin-2-N-yl)aspartate](n) + H2O = [L-4-(L-arginin-2-N-yl)aspartate](n-1) + L-4-(L-arginin-2-N-yl)aspartate</text>
        <dbReference type="Rhea" id="RHEA:12845"/>
        <dbReference type="Rhea" id="RHEA-COMP:13728"/>
        <dbReference type="Rhea" id="RHEA-COMP:13734"/>
        <dbReference type="ChEBI" id="CHEBI:15377"/>
        <dbReference type="ChEBI" id="CHEBI:137986"/>
        <dbReference type="ChEBI" id="CHEBI:137991"/>
        <dbReference type="EC" id="3.4.15.6"/>
    </reaction>
</comment>
<sequence length="285" mass="31006">MQQLTSQALEQMINQKTQTSILVIGGAEDKVHGREILQTFFSRAGGENAQLAIIPSASREPSIQGERYQKIFETMGAKTLKVFDIRERHHCEDPQWHDYLENCTGVFMTGGDQLRLYSLLADTPLMEKIRVAARAGKIALAGTSAGAAVMSHHMIAGGGSGESPNRSLVDMATGLDILPDLIVDQHFHNRNRFSRLISAIAAHPEKMGIGIDEDTCAMFEGEGRVRVIGKGTVTIIDAKDLSYTNVAQAGATDPLSLFNLRVNILCHGDSYNMRTHTAFPAAASL</sequence>
<dbReference type="EMBL" id="BIMW01000096">
    <property type="protein sequence ID" value="GCE94391.1"/>
    <property type="molecule type" value="Genomic_DNA"/>
</dbReference>
<keyword evidence="7 9" id="KW-0378">Hydrolase</keyword>
<dbReference type="Pfam" id="PF03575">
    <property type="entry name" value="Peptidase_S51"/>
    <property type="match status" value="1"/>
</dbReference>
<dbReference type="InterPro" id="IPR005320">
    <property type="entry name" value="Peptidase_S51"/>
</dbReference>
<dbReference type="RefSeq" id="WP_006618919.1">
    <property type="nucleotide sequence ID" value="NZ_BIMW01000096.1"/>
</dbReference>
<gene>
    <name evidence="10" type="primary">cphB</name>
    <name evidence="10" type="ORF">NIES46_24460</name>
</gene>
<dbReference type="EC" id="3.4.15.6" evidence="4 9"/>
<name>A0A5M3T911_LIMPL</name>
<evidence type="ECO:0000256" key="7">
    <source>
        <dbReference type="ARBA" id="ARBA00022801"/>
    </source>
</evidence>
<dbReference type="InterPro" id="IPR029062">
    <property type="entry name" value="Class_I_gatase-like"/>
</dbReference>
<dbReference type="CDD" id="cd03145">
    <property type="entry name" value="GAT1_cyanophycinase"/>
    <property type="match status" value="1"/>
</dbReference>
<evidence type="ECO:0000256" key="1">
    <source>
        <dbReference type="ARBA" id="ARBA00001092"/>
    </source>
</evidence>
<dbReference type="Proteomes" id="UP000326169">
    <property type="component" value="Unassembled WGS sequence"/>
</dbReference>
<dbReference type="Gene3D" id="3.40.50.880">
    <property type="match status" value="1"/>
</dbReference>
<keyword evidence="8 9" id="KW-0720">Serine protease</keyword>
<comment type="function">
    <text evidence="2 9">Exopeptidase that catalyzes the hydrolytic cleavage of multi-L-arginyl-poly-L-aspartic acid (cyanophycin; a water-insoluble reserve polymer) into aspartate-arginine dipeptides.</text>
</comment>